<organism evidence="2">
    <name type="scientific">Physcomitrium patens</name>
    <name type="common">Spreading-leaved earth moss</name>
    <name type="synonym">Physcomitrella patens</name>
    <dbReference type="NCBI Taxonomy" id="3218"/>
    <lineage>
        <taxon>Eukaryota</taxon>
        <taxon>Viridiplantae</taxon>
        <taxon>Streptophyta</taxon>
        <taxon>Embryophyta</taxon>
        <taxon>Bryophyta</taxon>
        <taxon>Bryophytina</taxon>
        <taxon>Bryopsida</taxon>
        <taxon>Funariidae</taxon>
        <taxon>Funariales</taxon>
        <taxon>Funariaceae</taxon>
        <taxon>Physcomitrium</taxon>
    </lineage>
</organism>
<accession>A0A2K1JW80</accession>
<protein>
    <submittedName>
        <fullName evidence="2 3">Uncharacterized protein</fullName>
    </submittedName>
</protein>
<dbReference type="PANTHER" id="PTHR37223:SF1">
    <property type="entry name" value="OS08G0528601 PROTEIN"/>
    <property type="match status" value="1"/>
</dbReference>
<dbReference type="PaxDb" id="3218-PP1S138_114V6.1"/>
<reference evidence="2 4" key="2">
    <citation type="journal article" date="2018" name="Plant J.">
        <title>The Physcomitrella patens chromosome-scale assembly reveals moss genome structure and evolution.</title>
        <authorList>
            <person name="Lang D."/>
            <person name="Ullrich K.K."/>
            <person name="Murat F."/>
            <person name="Fuchs J."/>
            <person name="Jenkins J."/>
            <person name="Haas F.B."/>
            <person name="Piednoel M."/>
            <person name="Gundlach H."/>
            <person name="Van Bel M."/>
            <person name="Meyberg R."/>
            <person name="Vives C."/>
            <person name="Morata J."/>
            <person name="Symeonidi A."/>
            <person name="Hiss M."/>
            <person name="Muchero W."/>
            <person name="Kamisugi Y."/>
            <person name="Saleh O."/>
            <person name="Blanc G."/>
            <person name="Decker E.L."/>
            <person name="van Gessel N."/>
            <person name="Grimwood J."/>
            <person name="Hayes R.D."/>
            <person name="Graham S.W."/>
            <person name="Gunter L.E."/>
            <person name="McDaniel S.F."/>
            <person name="Hoernstein S.N.W."/>
            <person name="Larsson A."/>
            <person name="Li F.W."/>
            <person name="Perroud P.F."/>
            <person name="Phillips J."/>
            <person name="Ranjan P."/>
            <person name="Rokshar D.S."/>
            <person name="Rothfels C.J."/>
            <person name="Schneider L."/>
            <person name="Shu S."/>
            <person name="Stevenson D.W."/>
            <person name="Thummler F."/>
            <person name="Tillich M."/>
            <person name="Villarreal Aguilar J.C."/>
            <person name="Widiez T."/>
            <person name="Wong G.K."/>
            <person name="Wymore A."/>
            <person name="Zhang Y."/>
            <person name="Zimmer A.D."/>
            <person name="Quatrano R.S."/>
            <person name="Mayer K.F.X."/>
            <person name="Goodstein D."/>
            <person name="Casacuberta J.M."/>
            <person name="Vandepoele K."/>
            <person name="Reski R."/>
            <person name="Cuming A.C."/>
            <person name="Tuskan G.A."/>
            <person name="Maumus F."/>
            <person name="Salse J."/>
            <person name="Schmutz J."/>
            <person name="Rensing S.A."/>
        </authorList>
    </citation>
    <scope>NUCLEOTIDE SEQUENCE [LARGE SCALE GENOMIC DNA]</scope>
    <source>
        <strain evidence="3 4">cv. Gransden 2004</strain>
    </source>
</reference>
<dbReference type="EnsemblPlants" id="Pp3c11_25150V3.2">
    <property type="protein sequence ID" value="Pp3c11_25150V3.2"/>
    <property type="gene ID" value="Pp3c11_25150"/>
</dbReference>
<dbReference type="FunCoup" id="A0A2K1JW80">
    <property type="interactions" value="390"/>
</dbReference>
<reference evidence="2 4" key="1">
    <citation type="journal article" date="2008" name="Science">
        <title>The Physcomitrella genome reveals evolutionary insights into the conquest of land by plants.</title>
        <authorList>
            <person name="Rensing S."/>
            <person name="Lang D."/>
            <person name="Zimmer A."/>
            <person name="Terry A."/>
            <person name="Salamov A."/>
            <person name="Shapiro H."/>
            <person name="Nishiyama T."/>
            <person name="Perroud P.-F."/>
            <person name="Lindquist E."/>
            <person name="Kamisugi Y."/>
            <person name="Tanahashi T."/>
            <person name="Sakakibara K."/>
            <person name="Fujita T."/>
            <person name="Oishi K."/>
            <person name="Shin-I T."/>
            <person name="Kuroki Y."/>
            <person name="Toyoda A."/>
            <person name="Suzuki Y."/>
            <person name="Hashimoto A."/>
            <person name="Yamaguchi K."/>
            <person name="Sugano A."/>
            <person name="Kohara Y."/>
            <person name="Fujiyama A."/>
            <person name="Anterola A."/>
            <person name="Aoki S."/>
            <person name="Ashton N."/>
            <person name="Barbazuk W.B."/>
            <person name="Barker E."/>
            <person name="Bennetzen J."/>
            <person name="Bezanilla M."/>
            <person name="Blankenship R."/>
            <person name="Cho S.H."/>
            <person name="Dutcher S."/>
            <person name="Estelle M."/>
            <person name="Fawcett J.A."/>
            <person name="Gundlach H."/>
            <person name="Hanada K."/>
            <person name="Heyl A."/>
            <person name="Hicks K.A."/>
            <person name="Hugh J."/>
            <person name="Lohr M."/>
            <person name="Mayer K."/>
            <person name="Melkozernov A."/>
            <person name="Murata T."/>
            <person name="Nelson D."/>
            <person name="Pils B."/>
            <person name="Prigge M."/>
            <person name="Reiss B."/>
            <person name="Renner T."/>
            <person name="Rombauts S."/>
            <person name="Rushton P."/>
            <person name="Sanderfoot A."/>
            <person name="Schween G."/>
            <person name="Shiu S.-H."/>
            <person name="Stueber K."/>
            <person name="Theodoulou F.L."/>
            <person name="Tu H."/>
            <person name="Van de Peer Y."/>
            <person name="Verrier P.J."/>
            <person name="Waters E."/>
            <person name="Wood A."/>
            <person name="Yang L."/>
            <person name="Cove D."/>
            <person name="Cuming A."/>
            <person name="Hasebe M."/>
            <person name="Lucas S."/>
            <person name="Mishler D.B."/>
            <person name="Reski R."/>
            <person name="Grigoriev I."/>
            <person name="Quatrano R.S."/>
            <person name="Boore J.L."/>
        </authorList>
    </citation>
    <scope>NUCLEOTIDE SEQUENCE [LARGE SCALE GENOMIC DNA]</scope>
    <source>
        <strain evidence="3 4">cv. Gransden 2004</strain>
    </source>
</reference>
<dbReference type="Gramene" id="Pp3c11_25150V3.1">
    <property type="protein sequence ID" value="Pp3c11_25150V3.1"/>
    <property type="gene ID" value="Pp3c11_25150"/>
</dbReference>
<evidence type="ECO:0000313" key="3">
    <source>
        <dbReference type="EnsemblPlants" id="Pp3c11_25150V3.1"/>
    </source>
</evidence>
<name>A0A2K1JW80_PHYPA</name>
<dbReference type="Gramene" id="Pp3c11_25150V3.2">
    <property type="protein sequence ID" value="Pp3c11_25150V3.2"/>
    <property type="gene ID" value="Pp3c11_25150"/>
</dbReference>
<evidence type="ECO:0000313" key="2">
    <source>
        <dbReference type="EMBL" id="PNR45783.1"/>
    </source>
</evidence>
<dbReference type="KEGG" id="ppp:112288824"/>
<dbReference type="EMBL" id="ABEU02000011">
    <property type="protein sequence ID" value="PNR45783.1"/>
    <property type="molecule type" value="Genomic_DNA"/>
</dbReference>
<dbReference type="STRING" id="3218.A0A2K1JW80"/>
<dbReference type="GeneID" id="112288824"/>
<evidence type="ECO:0000256" key="1">
    <source>
        <dbReference type="SAM" id="Phobius"/>
    </source>
</evidence>
<dbReference type="PANTHER" id="PTHR37223">
    <property type="entry name" value="OS08G0528601 PROTEIN"/>
    <property type="match status" value="1"/>
</dbReference>
<feature type="transmembrane region" description="Helical" evidence="1">
    <location>
        <begin position="20"/>
        <end position="44"/>
    </location>
</feature>
<dbReference type="OMA" id="GPDWWPY"/>
<sequence>MQRKQRLTQPSLLSRAVDSVFRFVRLAEFEILFVLFFVIVYLLFKDLTSRPDYNRILSKKRLDEITSGVY</sequence>
<dbReference type="AlphaFoldDB" id="A0A2K1JW80"/>
<gene>
    <name evidence="3" type="primary">LOC112288824</name>
    <name evidence="2" type="ORF">PHYPA_015554</name>
</gene>
<dbReference type="RefSeq" id="XP_024389228.1">
    <property type="nucleotide sequence ID" value="XM_024533460.2"/>
</dbReference>
<keyword evidence="1" id="KW-0812">Transmembrane</keyword>
<keyword evidence="1" id="KW-0472">Membrane</keyword>
<keyword evidence="4" id="KW-1185">Reference proteome</keyword>
<proteinExistence type="predicted"/>
<reference evidence="3" key="3">
    <citation type="submission" date="2020-12" db="UniProtKB">
        <authorList>
            <consortium name="EnsemblPlants"/>
        </authorList>
    </citation>
    <scope>IDENTIFICATION</scope>
</reference>
<keyword evidence="1" id="KW-1133">Transmembrane helix</keyword>
<evidence type="ECO:0000313" key="4">
    <source>
        <dbReference type="Proteomes" id="UP000006727"/>
    </source>
</evidence>
<dbReference type="EnsemblPlants" id="Pp3c11_25150V3.1">
    <property type="protein sequence ID" value="Pp3c11_25150V3.1"/>
    <property type="gene ID" value="Pp3c11_25150"/>
</dbReference>
<dbReference type="Proteomes" id="UP000006727">
    <property type="component" value="Chromosome 11"/>
</dbReference>